<feature type="chain" id="PRO_5043349059" description="PEP-CTERM protein-sorting domain-containing protein" evidence="1">
    <location>
        <begin position="30"/>
        <end position="229"/>
    </location>
</feature>
<dbReference type="RefSeq" id="WP_226572976.1">
    <property type="nucleotide sequence ID" value="NZ_BLAY01000002.1"/>
</dbReference>
<accession>A0AAV3X5J7</accession>
<evidence type="ECO:0000313" key="3">
    <source>
        <dbReference type="Proteomes" id="UP001050975"/>
    </source>
</evidence>
<organism evidence="2 3">
    <name type="scientific">Microseira wollei NIES-4236</name>
    <dbReference type="NCBI Taxonomy" id="2530354"/>
    <lineage>
        <taxon>Bacteria</taxon>
        <taxon>Bacillati</taxon>
        <taxon>Cyanobacteriota</taxon>
        <taxon>Cyanophyceae</taxon>
        <taxon>Oscillatoriophycideae</taxon>
        <taxon>Aerosakkonematales</taxon>
        <taxon>Aerosakkonemataceae</taxon>
        <taxon>Microseira</taxon>
    </lineage>
</organism>
<evidence type="ECO:0000313" key="2">
    <source>
        <dbReference type="EMBL" id="GET35467.1"/>
    </source>
</evidence>
<feature type="signal peptide" evidence="1">
    <location>
        <begin position="1"/>
        <end position="29"/>
    </location>
</feature>
<gene>
    <name evidence="2" type="ORF">MiSe_02090</name>
</gene>
<dbReference type="EMBL" id="BLAY01000002">
    <property type="protein sequence ID" value="GET35467.1"/>
    <property type="molecule type" value="Genomic_DNA"/>
</dbReference>
<dbReference type="InterPro" id="IPR013424">
    <property type="entry name" value="Ice-binding_C"/>
</dbReference>
<name>A0AAV3X5J7_9CYAN</name>
<protein>
    <recommendedName>
        <fullName evidence="4">PEP-CTERM protein-sorting domain-containing protein</fullName>
    </recommendedName>
</protein>
<comment type="caution">
    <text evidence="2">The sequence shown here is derived from an EMBL/GenBank/DDBJ whole genome shotgun (WGS) entry which is preliminary data.</text>
</comment>
<dbReference type="Proteomes" id="UP001050975">
    <property type="component" value="Unassembled WGS sequence"/>
</dbReference>
<sequence>MTKIWQKLAAATAGAILSFAALEANPAQAAVFNFFSEGQGRLFGDLVFNDATSGLTGIGSEEASLSQLKGIFGFSYEISSLPPNIPKLQWGEPADILSTPIFSFESGNLVGMNFDLAPKKVTWVHPRGIAAWIDTGKLFIQGSTYRVKQSQVTRQVTYRPFCESSSYPWPCGTVVDVPSGSTESTGQINFVTRVPFKRPTSVPEPGSVVGLSLLGLAFLLKQKTASSQG</sequence>
<keyword evidence="3" id="KW-1185">Reference proteome</keyword>
<dbReference type="AlphaFoldDB" id="A0AAV3X5J7"/>
<evidence type="ECO:0008006" key="4">
    <source>
        <dbReference type="Google" id="ProtNLM"/>
    </source>
</evidence>
<keyword evidence="1" id="KW-0732">Signal</keyword>
<evidence type="ECO:0000256" key="1">
    <source>
        <dbReference type="SAM" id="SignalP"/>
    </source>
</evidence>
<reference evidence="2" key="1">
    <citation type="submission" date="2019-10" db="EMBL/GenBank/DDBJ databases">
        <title>Draft genome sequece of Microseira wollei NIES-4236.</title>
        <authorList>
            <person name="Yamaguchi H."/>
            <person name="Suzuki S."/>
            <person name="Kawachi M."/>
        </authorList>
    </citation>
    <scope>NUCLEOTIDE SEQUENCE</scope>
    <source>
        <strain evidence="2">NIES-4236</strain>
    </source>
</reference>
<proteinExistence type="predicted"/>
<dbReference type="NCBIfam" id="TIGR02595">
    <property type="entry name" value="PEP_CTERM"/>
    <property type="match status" value="1"/>
</dbReference>